<dbReference type="Proteomes" id="UP000284202">
    <property type="component" value="Unassembled WGS sequence"/>
</dbReference>
<accession>A0A418SXP1</accession>
<protein>
    <submittedName>
        <fullName evidence="1">Uncharacterized protein</fullName>
    </submittedName>
</protein>
<proteinExistence type="predicted"/>
<reference evidence="2" key="1">
    <citation type="submission" date="2018-09" db="EMBL/GenBank/DDBJ databases">
        <title>Acidovorax cavernicola nov. sp. isolated from Gruta de las Maravillas (Aracena, Spain).</title>
        <authorList>
            <person name="Jurado V."/>
            <person name="Gutierrez-Patricio S."/>
            <person name="Gonzalez-Pimentel J.L."/>
            <person name="Miller A.Z."/>
            <person name="Laiz L."/>
            <person name="Saiz-Jimenez C."/>
        </authorList>
    </citation>
    <scope>NUCLEOTIDE SEQUENCE [LARGE SCALE GENOMIC DNA]</scope>
    <source>
        <strain evidence="2">1011MAR3C25</strain>
    </source>
</reference>
<organism evidence="1 2">
    <name type="scientific">Paracoccus onubensis</name>
    <dbReference type="NCBI Taxonomy" id="1675788"/>
    <lineage>
        <taxon>Bacteria</taxon>
        <taxon>Pseudomonadati</taxon>
        <taxon>Pseudomonadota</taxon>
        <taxon>Alphaproteobacteria</taxon>
        <taxon>Rhodobacterales</taxon>
        <taxon>Paracoccaceae</taxon>
        <taxon>Paracoccus</taxon>
    </lineage>
</organism>
<dbReference type="OrthoDB" id="7868545at2"/>
<comment type="caution">
    <text evidence="1">The sequence shown here is derived from an EMBL/GenBank/DDBJ whole genome shotgun (WGS) entry which is preliminary data.</text>
</comment>
<gene>
    <name evidence="1" type="ORF">D3P04_08165</name>
</gene>
<dbReference type="RefSeq" id="WP_119747739.1">
    <property type="nucleotide sequence ID" value="NZ_QZCG01000005.1"/>
</dbReference>
<dbReference type="EMBL" id="QZCG01000005">
    <property type="protein sequence ID" value="RJE85734.1"/>
    <property type="molecule type" value="Genomic_DNA"/>
</dbReference>
<evidence type="ECO:0000313" key="1">
    <source>
        <dbReference type="EMBL" id="RJE85734.1"/>
    </source>
</evidence>
<dbReference type="AlphaFoldDB" id="A0A418SXP1"/>
<evidence type="ECO:0000313" key="2">
    <source>
        <dbReference type="Proteomes" id="UP000284202"/>
    </source>
</evidence>
<sequence>MIGVVLWGKEESETAVIWCEDQASMIYLNGRRHLRDASWWPGPGDLVELDNEIAGNRRHARRVSRLPQGQKSKVPQEIRCPFDPSCTSLSFPVCDYTCPPCEQRCG</sequence>
<keyword evidence="2" id="KW-1185">Reference proteome</keyword>
<name>A0A418SXP1_9RHOB</name>